<reference evidence="5" key="1">
    <citation type="submission" date="2021-03" db="EMBL/GenBank/DDBJ databases">
        <authorList>
            <person name="Jaffe A."/>
        </authorList>
    </citation>
    <scope>NUCLEOTIDE SEQUENCE</scope>
    <source>
        <strain evidence="5">RIFCSPLOWO2_01_FULL_AR10_48_17</strain>
    </source>
</reference>
<evidence type="ECO:0000256" key="1">
    <source>
        <dbReference type="ARBA" id="ARBA00022490"/>
    </source>
</evidence>
<dbReference type="Pfam" id="PF04079">
    <property type="entry name" value="SMC_ScpB"/>
    <property type="match status" value="1"/>
</dbReference>
<keyword evidence="1" id="KW-0963">Cytoplasm</keyword>
<comment type="caution">
    <text evidence="5">The sequence shown here is derived from an EMBL/GenBank/DDBJ whole genome shotgun (WGS) entry which is preliminary data.</text>
</comment>
<dbReference type="SUPFAM" id="SSF46785">
    <property type="entry name" value="Winged helix' DNA-binding domain"/>
    <property type="match status" value="2"/>
</dbReference>
<dbReference type="InterPro" id="IPR005234">
    <property type="entry name" value="ScpB_csome_segregation"/>
</dbReference>
<sequence>MSYTKPVGPAAKKVLEAALFMSPKALPIEEMAKVIENESLLETHRIAKELLTEFNGRDSALEIVDLSGSFQMKVRSDFEENVQHMAASSEFNKSVQKTLALIAFKQPIKQSLVIKLRNNKGYDHVHLLLEKGLVSKSPFGRTFLLKTTKKFLEQFGKNALKGNEEALAKELGAQLTQETANFDDSALDVPGKP</sequence>
<evidence type="ECO:0000256" key="4">
    <source>
        <dbReference type="ARBA" id="ARBA00023306"/>
    </source>
</evidence>
<dbReference type="Proteomes" id="UP000675968">
    <property type="component" value="Unassembled WGS sequence"/>
</dbReference>
<dbReference type="GO" id="GO:0051301">
    <property type="term" value="P:cell division"/>
    <property type="evidence" value="ECO:0007669"/>
    <property type="project" value="UniProtKB-KW"/>
</dbReference>
<keyword evidence="3" id="KW-0159">Chromosome partition</keyword>
<protein>
    <submittedName>
        <fullName evidence="5">SMC-Scp complex subunit ScpB</fullName>
    </submittedName>
</protein>
<dbReference type="EMBL" id="JAGVWC010000015">
    <property type="protein sequence ID" value="MBS3062226.1"/>
    <property type="molecule type" value="Genomic_DNA"/>
</dbReference>
<gene>
    <name evidence="5" type="primary">scpB</name>
    <name evidence="5" type="ORF">J4215_06615</name>
</gene>
<keyword evidence="2" id="KW-0132">Cell division</keyword>
<dbReference type="NCBIfam" id="TIGR00281">
    <property type="entry name" value="SMC-Scp complex subunit ScpB"/>
    <property type="match status" value="1"/>
</dbReference>
<evidence type="ECO:0000313" key="6">
    <source>
        <dbReference type="Proteomes" id="UP000675968"/>
    </source>
</evidence>
<evidence type="ECO:0000256" key="2">
    <source>
        <dbReference type="ARBA" id="ARBA00022618"/>
    </source>
</evidence>
<evidence type="ECO:0000256" key="3">
    <source>
        <dbReference type="ARBA" id="ARBA00022829"/>
    </source>
</evidence>
<dbReference type="InterPro" id="IPR036388">
    <property type="entry name" value="WH-like_DNA-bd_sf"/>
</dbReference>
<name>A0A8T4LH57_9ARCH</name>
<dbReference type="GO" id="GO:0051304">
    <property type="term" value="P:chromosome separation"/>
    <property type="evidence" value="ECO:0007669"/>
    <property type="project" value="InterPro"/>
</dbReference>
<dbReference type="PANTHER" id="PTHR34298:SF2">
    <property type="entry name" value="SEGREGATION AND CONDENSATION PROTEIN B"/>
    <property type="match status" value="1"/>
</dbReference>
<organism evidence="5 6">
    <name type="scientific">Candidatus Iainarchaeum sp</name>
    <dbReference type="NCBI Taxonomy" id="3101447"/>
    <lineage>
        <taxon>Archaea</taxon>
        <taxon>Candidatus Iainarchaeota</taxon>
        <taxon>Candidatus Iainarchaeia</taxon>
        <taxon>Candidatus Iainarchaeales</taxon>
        <taxon>Candidatus Iainarchaeaceae</taxon>
        <taxon>Candidatus Iainarchaeum</taxon>
    </lineage>
</organism>
<evidence type="ECO:0000313" key="5">
    <source>
        <dbReference type="EMBL" id="MBS3062226.1"/>
    </source>
</evidence>
<dbReference type="Gene3D" id="1.10.10.10">
    <property type="entry name" value="Winged helix-like DNA-binding domain superfamily/Winged helix DNA-binding domain"/>
    <property type="match status" value="2"/>
</dbReference>
<dbReference type="AlphaFoldDB" id="A0A8T4LH57"/>
<dbReference type="InterPro" id="IPR036390">
    <property type="entry name" value="WH_DNA-bd_sf"/>
</dbReference>
<dbReference type="PANTHER" id="PTHR34298">
    <property type="entry name" value="SEGREGATION AND CONDENSATION PROTEIN B"/>
    <property type="match status" value="1"/>
</dbReference>
<keyword evidence="4" id="KW-0131">Cell cycle</keyword>
<accession>A0A8T4LH57</accession>
<proteinExistence type="predicted"/>
<reference evidence="5" key="2">
    <citation type="submission" date="2021-05" db="EMBL/GenBank/DDBJ databases">
        <title>Protein family content uncovers lineage relationships and bacterial pathway maintenance mechanisms in DPANN archaea.</title>
        <authorList>
            <person name="Castelle C.J."/>
            <person name="Meheust R."/>
            <person name="Jaffe A.L."/>
            <person name="Seitz K."/>
            <person name="Gong X."/>
            <person name="Baker B.J."/>
            <person name="Banfield J.F."/>
        </authorList>
    </citation>
    <scope>NUCLEOTIDE SEQUENCE</scope>
    <source>
        <strain evidence="5">RIFCSPLOWO2_01_FULL_AR10_48_17</strain>
    </source>
</reference>